<evidence type="ECO:0000313" key="1">
    <source>
        <dbReference type="EMBL" id="KAF9889974.1"/>
    </source>
</evidence>
<evidence type="ECO:0000313" key="2">
    <source>
        <dbReference type="Proteomes" id="UP001194746"/>
    </source>
</evidence>
<keyword evidence="2" id="KW-1185">Reference proteome</keyword>
<gene>
    <name evidence="1" type="ORF">FE257_006848</name>
</gene>
<sequence length="87" mass="9882">MAGGTLSAWTGKPYLAESGKCGRTLDVFNKDQHRPSDYPGLPGNTRQLSAVGWWLQQFVAKNMNCVRYQQWGSRGYLNDERSSQREK</sequence>
<organism evidence="1 2">
    <name type="scientific">Aspergillus nanangensis</name>
    <dbReference type="NCBI Taxonomy" id="2582783"/>
    <lineage>
        <taxon>Eukaryota</taxon>
        <taxon>Fungi</taxon>
        <taxon>Dikarya</taxon>
        <taxon>Ascomycota</taxon>
        <taxon>Pezizomycotina</taxon>
        <taxon>Eurotiomycetes</taxon>
        <taxon>Eurotiomycetidae</taxon>
        <taxon>Eurotiales</taxon>
        <taxon>Aspergillaceae</taxon>
        <taxon>Aspergillus</taxon>
        <taxon>Aspergillus subgen. Circumdati</taxon>
    </lineage>
</organism>
<proteinExistence type="predicted"/>
<dbReference type="EMBL" id="VCAU01000031">
    <property type="protein sequence ID" value="KAF9889974.1"/>
    <property type="molecule type" value="Genomic_DNA"/>
</dbReference>
<accession>A0AAD4CNV5</accession>
<name>A0AAD4CNV5_ASPNN</name>
<dbReference type="Proteomes" id="UP001194746">
    <property type="component" value="Unassembled WGS sequence"/>
</dbReference>
<dbReference type="AlphaFoldDB" id="A0AAD4CNV5"/>
<protein>
    <submittedName>
        <fullName evidence="1">Uncharacterized protein</fullName>
    </submittedName>
</protein>
<reference evidence="1" key="1">
    <citation type="journal article" date="2019" name="Beilstein J. Org. Chem.">
        <title>Nanangenines: drimane sesquiterpenoids as the dominant metabolite cohort of a novel Australian fungus, Aspergillus nanangensis.</title>
        <authorList>
            <person name="Lacey H.J."/>
            <person name="Gilchrist C.L.M."/>
            <person name="Crombie A."/>
            <person name="Kalaitzis J.A."/>
            <person name="Vuong D."/>
            <person name="Rutledge P.J."/>
            <person name="Turner P."/>
            <person name="Pitt J.I."/>
            <person name="Lacey E."/>
            <person name="Chooi Y.H."/>
            <person name="Piggott A.M."/>
        </authorList>
    </citation>
    <scope>NUCLEOTIDE SEQUENCE</scope>
    <source>
        <strain evidence="1">MST-FP2251</strain>
    </source>
</reference>
<comment type="caution">
    <text evidence="1">The sequence shown here is derived from an EMBL/GenBank/DDBJ whole genome shotgun (WGS) entry which is preliminary data.</text>
</comment>
<reference evidence="1" key="2">
    <citation type="submission" date="2020-02" db="EMBL/GenBank/DDBJ databases">
        <authorList>
            <person name="Gilchrist C.L.M."/>
            <person name="Chooi Y.-H."/>
        </authorList>
    </citation>
    <scope>NUCLEOTIDE SEQUENCE</scope>
    <source>
        <strain evidence="1">MST-FP2251</strain>
    </source>
</reference>